<organism evidence="10 11">
    <name type="scientific">Rubrobacter marinus</name>
    <dbReference type="NCBI Taxonomy" id="2653852"/>
    <lineage>
        <taxon>Bacteria</taxon>
        <taxon>Bacillati</taxon>
        <taxon>Actinomycetota</taxon>
        <taxon>Rubrobacteria</taxon>
        <taxon>Rubrobacterales</taxon>
        <taxon>Rubrobacteraceae</taxon>
        <taxon>Rubrobacter</taxon>
    </lineage>
</organism>
<dbReference type="UniPathway" id="UPA00115">
    <property type="reaction ID" value="UER00408"/>
</dbReference>
<keyword evidence="2 6" id="KW-0313">Glucose metabolism</keyword>
<dbReference type="GO" id="GO:0009051">
    <property type="term" value="P:pentose-phosphate shunt, oxidative branch"/>
    <property type="evidence" value="ECO:0007669"/>
    <property type="project" value="TreeGrafter"/>
</dbReference>
<feature type="domain" description="Glucose-6-phosphate dehydrogenase NAD-binding" evidence="8">
    <location>
        <begin position="17"/>
        <end position="182"/>
    </location>
</feature>
<dbReference type="EC" id="1.1.1.49" evidence="6"/>
<comment type="pathway">
    <text evidence="1 6">Carbohydrate degradation; pentose phosphate pathway; D-ribulose 5-phosphate from D-glucose 6-phosphate (oxidative stage): step 1/3.</text>
</comment>
<keyword evidence="3 6" id="KW-0521">NADP</keyword>
<evidence type="ECO:0000259" key="9">
    <source>
        <dbReference type="Pfam" id="PF02781"/>
    </source>
</evidence>
<name>A0A6G8PU10_9ACTN</name>
<feature type="binding site" evidence="6">
    <location>
        <position position="217"/>
    </location>
    <ligand>
        <name>substrate</name>
    </ligand>
</feature>
<feature type="active site" description="Proton acceptor" evidence="6">
    <location>
        <position position="241"/>
    </location>
</feature>
<dbReference type="GO" id="GO:0005829">
    <property type="term" value="C:cytosol"/>
    <property type="evidence" value="ECO:0007669"/>
    <property type="project" value="TreeGrafter"/>
</dbReference>
<dbReference type="PIRSF" id="PIRSF000110">
    <property type="entry name" value="G6PD"/>
    <property type="match status" value="1"/>
</dbReference>
<evidence type="ECO:0000256" key="3">
    <source>
        <dbReference type="ARBA" id="ARBA00022857"/>
    </source>
</evidence>
<evidence type="ECO:0000256" key="7">
    <source>
        <dbReference type="SAM" id="MobiDB-lite"/>
    </source>
</evidence>
<feature type="binding site" evidence="6">
    <location>
        <position position="341"/>
    </location>
    <ligand>
        <name>substrate</name>
    </ligand>
</feature>
<accession>A0A6G8PU10</accession>
<feature type="region of interest" description="Disordered" evidence="7">
    <location>
        <begin position="461"/>
        <end position="491"/>
    </location>
</feature>
<feature type="domain" description="Glucose-6-phosphate dehydrogenase C-terminal" evidence="9">
    <location>
        <begin position="191"/>
        <end position="470"/>
    </location>
</feature>
<feature type="binding site" evidence="6">
    <location>
        <position position="179"/>
    </location>
    <ligand>
        <name>substrate</name>
    </ligand>
</feature>
<feature type="binding site" evidence="6">
    <location>
        <position position="54"/>
    </location>
    <ligand>
        <name>NADP(+)</name>
        <dbReference type="ChEBI" id="CHEBI:58349"/>
    </ligand>
</feature>
<dbReference type="AlphaFoldDB" id="A0A6G8PU10"/>
<dbReference type="GO" id="GO:0006006">
    <property type="term" value="P:glucose metabolic process"/>
    <property type="evidence" value="ECO:0007669"/>
    <property type="project" value="UniProtKB-KW"/>
</dbReference>
<comment type="caution">
    <text evidence="6">Lacks conserved residue(s) required for the propagation of feature annotation.</text>
</comment>
<protein>
    <recommendedName>
        <fullName evidence="6">Glucose-6-phosphate 1-dehydrogenase</fullName>
        <shortName evidence="6">G6PD</shortName>
        <ecNumber evidence="6">1.1.1.49</ecNumber>
    </recommendedName>
</protein>
<dbReference type="GO" id="GO:0050661">
    <property type="term" value="F:NADP binding"/>
    <property type="evidence" value="ECO:0007669"/>
    <property type="project" value="UniProtKB-UniRule"/>
</dbReference>
<dbReference type="Pfam" id="PF02781">
    <property type="entry name" value="G6PD_C"/>
    <property type="match status" value="1"/>
</dbReference>
<dbReference type="PANTHER" id="PTHR23429">
    <property type="entry name" value="GLUCOSE-6-PHOSPHATE 1-DEHYDROGENASE G6PD"/>
    <property type="match status" value="1"/>
</dbReference>
<evidence type="ECO:0000259" key="8">
    <source>
        <dbReference type="Pfam" id="PF00479"/>
    </source>
</evidence>
<proteinExistence type="inferred from homology"/>
<dbReference type="InterPro" id="IPR001282">
    <property type="entry name" value="G6P_DH"/>
</dbReference>
<dbReference type="SUPFAM" id="SSF55347">
    <property type="entry name" value="Glyceraldehyde-3-phosphate dehydrogenase-like, C-terminal domain"/>
    <property type="match status" value="1"/>
</dbReference>
<comment type="catalytic activity">
    <reaction evidence="6">
        <text>D-glucose 6-phosphate + NADP(+) = 6-phospho-D-glucono-1,5-lactone + NADPH + H(+)</text>
        <dbReference type="Rhea" id="RHEA:15841"/>
        <dbReference type="ChEBI" id="CHEBI:15378"/>
        <dbReference type="ChEBI" id="CHEBI:57783"/>
        <dbReference type="ChEBI" id="CHEBI:57955"/>
        <dbReference type="ChEBI" id="CHEBI:58349"/>
        <dbReference type="ChEBI" id="CHEBI:61548"/>
        <dbReference type="EC" id="1.1.1.49"/>
    </reaction>
</comment>
<feature type="binding site" evidence="6">
    <location>
        <begin position="98"/>
        <end position="99"/>
    </location>
    <ligand>
        <name>NADP(+)</name>
        <dbReference type="ChEBI" id="CHEBI:58349"/>
    </ligand>
</feature>
<keyword evidence="5 6" id="KW-0119">Carbohydrate metabolism</keyword>
<reference evidence="10 11" key="1">
    <citation type="submission" date="2019-10" db="EMBL/GenBank/DDBJ databases">
        <title>Rubrobacter sp nov SCSIO 52915 isolated from a deep-sea sediment in the South China Sea.</title>
        <authorList>
            <person name="Chen R.W."/>
        </authorList>
    </citation>
    <scope>NUCLEOTIDE SEQUENCE [LARGE SCALE GENOMIC DNA]</scope>
    <source>
        <strain evidence="10 11">SCSIO 52915</strain>
    </source>
</reference>
<dbReference type="PRINTS" id="PR00079">
    <property type="entry name" value="G6PDHDRGNASE"/>
</dbReference>
<dbReference type="Pfam" id="PF00479">
    <property type="entry name" value="G6PD_N"/>
    <property type="match status" value="1"/>
</dbReference>
<dbReference type="Gene3D" id="3.40.50.720">
    <property type="entry name" value="NAD(P)-binding Rossmann-like Domain"/>
    <property type="match status" value="1"/>
</dbReference>
<dbReference type="KEGG" id="rmar:GBA65_01685"/>
<dbReference type="PANTHER" id="PTHR23429:SF0">
    <property type="entry name" value="GLUCOSE-6-PHOSPHATE 1-DEHYDROGENASE"/>
    <property type="match status" value="1"/>
</dbReference>
<dbReference type="InterPro" id="IPR022674">
    <property type="entry name" value="G6P_DH_NAD-bd"/>
</dbReference>
<evidence type="ECO:0000313" key="11">
    <source>
        <dbReference type="Proteomes" id="UP000502706"/>
    </source>
</evidence>
<feature type="binding site" evidence="6">
    <location>
        <position position="236"/>
    </location>
    <ligand>
        <name>substrate</name>
    </ligand>
</feature>
<evidence type="ECO:0000256" key="4">
    <source>
        <dbReference type="ARBA" id="ARBA00023002"/>
    </source>
</evidence>
<feature type="compositionally biased region" description="Low complexity" evidence="7">
    <location>
        <begin position="461"/>
        <end position="471"/>
    </location>
</feature>
<sequence length="491" mass="54453">MDYLRREGGVSVVERIVIFGATGDLTGRYLMPALAKLYEAGKLPGGIRITGVDRRGWEDDEAGFRRLVLDNLERHAGGVSASVREKMALEVVEYRRADVTDAESVISALGPLTGPILAYLALPPAVFAPTIEALKAADLPEGSRVAVEKPFGVDLESAQNLNRLLHEFLPESAIFRVDHFLAWQPFPTIMGLRFANGIFEPLWDRNFIDRVEIVWEETLALEGRAGYFDHAGAFKDLIQNHLLQLLCLTAMEAPTALHRRNLRDRKVDLLRAIRRLSPEEARLQTVRARYSAGKIGERSIPAYADEEGVDPDRGTETFAEVTLSIENLRWAGVPFVLRAGKALSGFRGEIAVHFKPVPHLAFQRADDPRPNVLRVGLEPNRVTLNLNVNGPYDPFDLEQIELGAALDPQEFFAAYEALFLDLLEGNTTLFVRADEAEEAWRVSEPILDAWEKGLVPLLEYPAGSNGPAEAPAEPEPSRSGAGREEPTPWAR</sequence>
<evidence type="ECO:0000256" key="6">
    <source>
        <dbReference type="HAMAP-Rule" id="MF_00966"/>
    </source>
</evidence>
<dbReference type="InterPro" id="IPR036291">
    <property type="entry name" value="NAD(P)-bd_dom_sf"/>
</dbReference>
<comment type="function">
    <text evidence="6">Catalyzes the oxidation of glucose 6-phosphate to 6-phosphogluconolactone.</text>
</comment>
<dbReference type="GO" id="GO:0004345">
    <property type="term" value="F:glucose-6-phosphate dehydrogenase activity"/>
    <property type="evidence" value="ECO:0007669"/>
    <property type="project" value="UniProtKB-UniRule"/>
</dbReference>
<evidence type="ECO:0000256" key="5">
    <source>
        <dbReference type="ARBA" id="ARBA00023277"/>
    </source>
</evidence>
<dbReference type="NCBIfam" id="NF009492">
    <property type="entry name" value="PRK12853.1-3"/>
    <property type="match status" value="1"/>
</dbReference>
<dbReference type="Proteomes" id="UP000502706">
    <property type="component" value="Chromosome"/>
</dbReference>
<dbReference type="HAMAP" id="MF_00966">
    <property type="entry name" value="G6PD"/>
    <property type="match status" value="1"/>
</dbReference>
<feature type="compositionally biased region" description="Basic and acidic residues" evidence="7">
    <location>
        <begin position="481"/>
        <end position="491"/>
    </location>
</feature>
<keyword evidence="4 6" id="KW-0560">Oxidoreductase</keyword>
<keyword evidence="11" id="KW-1185">Reference proteome</keyword>
<dbReference type="NCBIfam" id="TIGR00871">
    <property type="entry name" value="zwf"/>
    <property type="match status" value="1"/>
</dbReference>
<feature type="binding site" evidence="6">
    <location>
        <position position="149"/>
    </location>
    <ligand>
        <name>NADP(+)</name>
        <dbReference type="ChEBI" id="CHEBI:58349"/>
    </ligand>
</feature>
<dbReference type="Gene3D" id="3.30.360.10">
    <property type="entry name" value="Dihydrodipicolinate Reductase, domain 2"/>
    <property type="match status" value="1"/>
</dbReference>
<evidence type="ECO:0000313" key="10">
    <source>
        <dbReference type="EMBL" id="QIN77431.1"/>
    </source>
</evidence>
<gene>
    <name evidence="6" type="primary">zwf</name>
    <name evidence="10" type="ORF">GBA65_01685</name>
</gene>
<comment type="similarity">
    <text evidence="6">Belongs to the glucose-6-phosphate dehydrogenase family.</text>
</comment>
<evidence type="ECO:0000256" key="2">
    <source>
        <dbReference type="ARBA" id="ARBA00022526"/>
    </source>
</evidence>
<evidence type="ECO:0000256" key="1">
    <source>
        <dbReference type="ARBA" id="ARBA00004937"/>
    </source>
</evidence>
<dbReference type="SUPFAM" id="SSF51735">
    <property type="entry name" value="NAD(P)-binding Rossmann-fold domains"/>
    <property type="match status" value="1"/>
</dbReference>
<dbReference type="InterPro" id="IPR022675">
    <property type="entry name" value="G6P_DH_C"/>
</dbReference>
<dbReference type="EMBL" id="CP045121">
    <property type="protein sequence ID" value="QIN77431.1"/>
    <property type="molecule type" value="Genomic_DNA"/>
</dbReference>